<dbReference type="eggNOG" id="KOG1674">
    <property type="taxonomic scope" value="Eukaryota"/>
</dbReference>
<dbReference type="EMBL" id="AMBO01000225">
    <property type="protein sequence ID" value="EKD04410.1"/>
    <property type="molecule type" value="Genomic_DNA"/>
</dbReference>
<feature type="compositionally biased region" description="Low complexity" evidence="1">
    <location>
        <begin position="277"/>
        <end position="288"/>
    </location>
</feature>
<dbReference type="HOGENOM" id="CLU_611377_0_0_1"/>
<gene>
    <name evidence="2" type="ORF">A1Q2_01294</name>
</gene>
<evidence type="ECO:0008006" key="4">
    <source>
        <dbReference type="Google" id="ProtNLM"/>
    </source>
</evidence>
<protein>
    <recommendedName>
        <fullName evidence="4">Cyclin-domain-containing protein</fullName>
    </recommendedName>
</protein>
<feature type="compositionally biased region" description="Low complexity" evidence="1">
    <location>
        <begin position="364"/>
        <end position="378"/>
    </location>
</feature>
<name>K1VJT1_TRIAC</name>
<dbReference type="STRING" id="1220162.K1VJT1"/>
<feature type="region of interest" description="Disordered" evidence="1">
    <location>
        <begin position="1"/>
        <end position="23"/>
    </location>
</feature>
<organism evidence="2 3">
    <name type="scientific">Trichosporon asahii var. asahii (strain CBS 8904)</name>
    <name type="common">Yeast</name>
    <dbReference type="NCBI Taxonomy" id="1220162"/>
    <lineage>
        <taxon>Eukaryota</taxon>
        <taxon>Fungi</taxon>
        <taxon>Dikarya</taxon>
        <taxon>Basidiomycota</taxon>
        <taxon>Agaricomycotina</taxon>
        <taxon>Tremellomycetes</taxon>
        <taxon>Trichosporonales</taxon>
        <taxon>Trichosporonaceae</taxon>
        <taxon>Trichosporon</taxon>
    </lineage>
</organism>
<proteinExistence type="predicted"/>
<dbReference type="GO" id="GO:0016538">
    <property type="term" value="F:cyclin-dependent protein serine/threonine kinase regulator activity"/>
    <property type="evidence" value="ECO:0007669"/>
    <property type="project" value="TreeGrafter"/>
</dbReference>
<feature type="region of interest" description="Disordered" evidence="1">
    <location>
        <begin position="203"/>
        <end position="448"/>
    </location>
</feature>
<keyword evidence="3" id="KW-1185">Reference proteome</keyword>
<dbReference type="GO" id="GO:0000307">
    <property type="term" value="C:cyclin-dependent protein kinase holoenzyme complex"/>
    <property type="evidence" value="ECO:0007669"/>
    <property type="project" value="TreeGrafter"/>
</dbReference>
<dbReference type="GO" id="GO:0005634">
    <property type="term" value="C:nucleus"/>
    <property type="evidence" value="ECO:0007669"/>
    <property type="project" value="TreeGrafter"/>
</dbReference>
<reference evidence="2 3" key="1">
    <citation type="journal article" date="2012" name="Eukaryot. Cell">
        <title>Genome sequence of the Trichosporon asahii environmental strain CBS 8904.</title>
        <authorList>
            <person name="Yang R.Y."/>
            <person name="Li H.T."/>
            <person name="Zhu H."/>
            <person name="Zhou G.P."/>
            <person name="Wang M."/>
            <person name="Wang L."/>
        </authorList>
    </citation>
    <scope>NUCLEOTIDE SEQUENCE [LARGE SCALE GENOMIC DNA]</scope>
    <source>
        <strain evidence="2 3">CBS 8904</strain>
    </source>
</reference>
<sequence>MTTTPQSGRPSSAAIESSGTTPIQPVASTSQLPELPWAFIDCPTDTLVVLIAHMLDLLCQHNDQVVLTPDALTRFHSRAPPGISVIEYLRRIVKYTNLEKIPLLSLLAYIDLTCQNLPTFTLSSLTVHRFLIAGVTAGSKAQCDVFCTNAHYAKVGGIKVGELNNLEREFLRVTGWALCRYYTSLIRSHGGFVQAPEPEVSPFRAFPDAGKEAPTDSQSATPVQTTGSVLGDEPPEGAEADEDMDEEDDEMDSGSDEESPESGPTGQGAGPSRGRMPADQPADQADPAMEVDTPAAESRQEPPPSAAPAVPGSVTEASPAAPVLTDRLVAEPTQAPIPHSSTSRSLKSLMGGMFKRSSDPPPSGSASSGLSGPASSSPKVLSGSPKPIVRSKPLASPRLNGTPSENGSKPVTPRVRTREERSVDSLRGGMPAAAPVGVEDSKTRARYE</sequence>
<dbReference type="PANTHER" id="PTHR15615:SF117">
    <property type="entry name" value="PHO85 CYCLIN PHO80"/>
    <property type="match status" value="1"/>
</dbReference>
<dbReference type="InParanoid" id="K1VJT1"/>
<accession>K1VJT1</accession>
<dbReference type="InterPro" id="IPR013922">
    <property type="entry name" value="Cyclin_PHO80-like"/>
</dbReference>
<evidence type="ECO:0000256" key="1">
    <source>
        <dbReference type="SAM" id="MobiDB-lite"/>
    </source>
</evidence>
<comment type="caution">
    <text evidence="2">The sequence shown here is derived from an EMBL/GenBank/DDBJ whole genome shotgun (WGS) entry which is preliminary data.</text>
</comment>
<feature type="compositionally biased region" description="Basic and acidic residues" evidence="1">
    <location>
        <begin position="439"/>
        <end position="448"/>
    </location>
</feature>
<feature type="compositionally biased region" description="Polar residues" evidence="1">
    <location>
        <begin position="399"/>
        <end position="409"/>
    </location>
</feature>
<evidence type="ECO:0000313" key="3">
    <source>
        <dbReference type="Proteomes" id="UP000006757"/>
    </source>
</evidence>
<dbReference type="CDD" id="cd20558">
    <property type="entry name" value="CYCLIN_ScPCL7-like"/>
    <property type="match status" value="1"/>
</dbReference>
<evidence type="ECO:0000313" key="2">
    <source>
        <dbReference type="EMBL" id="EKD04410.1"/>
    </source>
</evidence>
<feature type="compositionally biased region" description="Acidic residues" evidence="1">
    <location>
        <begin position="233"/>
        <end position="260"/>
    </location>
</feature>
<dbReference type="OrthoDB" id="337735at2759"/>
<dbReference type="Gene3D" id="1.10.472.10">
    <property type="entry name" value="Cyclin-like"/>
    <property type="match status" value="1"/>
</dbReference>
<dbReference type="PANTHER" id="PTHR15615">
    <property type="match status" value="1"/>
</dbReference>
<feature type="compositionally biased region" description="Polar residues" evidence="1">
    <location>
        <begin position="215"/>
        <end position="228"/>
    </location>
</feature>
<dbReference type="Proteomes" id="UP000006757">
    <property type="component" value="Unassembled WGS sequence"/>
</dbReference>
<dbReference type="Pfam" id="PF08613">
    <property type="entry name" value="Cyclin"/>
    <property type="match status" value="1"/>
</dbReference>
<dbReference type="AlphaFoldDB" id="K1VJT1"/>
<dbReference type="GO" id="GO:0019901">
    <property type="term" value="F:protein kinase binding"/>
    <property type="evidence" value="ECO:0007669"/>
    <property type="project" value="InterPro"/>
</dbReference>